<organism evidence="6">
    <name type="scientific">bioreactor metagenome</name>
    <dbReference type="NCBI Taxonomy" id="1076179"/>
    <lineage>
        <taxon>unclassified sequences</taxon>
        <taxon>metagenomes</taxon>
        <taxon>ecological metagenomes</taxon>
    </lineage>
</organism>
<name>A0A644Y4N2_9ZZZZ</name>
<dbReference type="AlphaFoldDB" id="A0A644Y4N2"/>
<evidence type="ECO:0000256" key="2">
    <source>
        <dbReference type="ARBA" id="ARBA00022692"/>
    </source>
</evidence>
<feature type="transmembrane region" description="Helical" evidence="5">
    <location>
        <begin position="79"/>
        <end position="106"/>
    </location>
</feature>
<accession>A0A644Y4N2</accession>
<protein>
    <recommendedName>
        <fullName evidence="7">DoxX subfamily</fullName>
    </recommendedName>
</protein>
<evidence type="ECO:0000256" key="5">
    <source>
        <dbReference type="SAM" id="Phobius"/>
    </source>
</evidence>
<evidence type="ECO:0000313" key="6">
    <source>
        <dbReference type="EMBL" id="MPM23259.1"/>
    </source>
</evidence>
<feature type="transmembrane region" description="Helical" evidence="5">
    <location>
        <begin position="12"/>
        <end position="31"/>
    </location>
</feature>
<keyword evidence="2 5" id="KW-0812">Transmembrane</keyword>
<evidence type="ECO:0008006" key="7">
    <source>
        <dbReference type="Google" id="ProtNLM"/>
    </source>
</evidence>
<comment type="subcellular location">
    <subcellularLocation>
        <location evidence="1">Membrane</location>
        <topology evidence="1">Multi-pass membrane protein</topology>
    </subcellularLocation>
</comment>
<gene>
    <name evidence="6" type="ORF">SDC9_69725</name>
</gene>
<dbReference type="Pfam" id="PF07681">
    <property type="entry name" value="DoxX"/>
    <property type="match status" value="1"/>
</dbReference>
<proteinExistence type="predicted"/>
<dbReference type="InterPro" id="IPR032808">
    <property type="entry name" value="DoxX"/>
</dbReference>
<comment type="caution">
    <text evidence="6">The sequence shown here is derived from an EMBL/GenBank/DDBJ whole genome shotgun (WGS) entry which is preliminary data.</text>
</comment>
<keyword evidence="3 5" id="KW-1133">Transmembrane helix</keyword>
<dbReference type="EMBL" id="VSSQ01003990">
    <property type="protein sequence ID" value="MPM23259.1"/>
    <property type="molecule type" value="Genomic_DNA"/>
</dbReference>
<keyword evidence="4 5" id="KW-0472">Membrane</keyword>
<evidence type="ECO:0000256" key="4">
    <source>
        <dbReference type="ARBA" id="ARBA00023136"/>
    </source>
</evidence>
<sequence>MINEKKYTKAQLIFLLVLRFVIGWHILYEGISKVMNPQWTSANFLQESQGILSGFSGWILSNSSLLSIVDFLNIWGLVLIGLGLIFGFLFKPAAVAGSVLIFIYYLSVPPLVGYEYTLPSDGSNLVINRTLIEAVALFGLALFPTNEVFGLDYFISSRQKGTLQHGRK</sequence>
<reference evidence="6" key="1">
    <citation type="submission" date="2019-08" db="EMBL/GenBank/DDBJ databases">
        <authorList>
            <person name="Kucharzyk K."/>
            <person name="Murdoch R.W."/>
            <person name="Higgins S."/>
            <person name="Loffler F."/>
        </authorList>
    </citation>
    <scope>NUCLEOTIDE SEQUENCE</scope>
</reference>
<evidence type="ECO:0000256" key="3">
    <source>
        <dbReference type="ARBA" id="ARBA00022989"/>
    </source>
</evidence>
<evidence type="ECO:0000256" key="1">
    <source>
        <dbReference type="ARBA" id="ARBA00004141"/>
    </source>
</evidence>
<dbReference type="GO" id="GO:0016020">
    <property type="term" value="C:membrane"/>
    <property type="evidence" value="ECO:0007669"/>
    <property type="project" value="UniProtKB-SubCell"/>
</dbReference>